<name>A0A5D5ALJ0_9EURY</name>
<comment type="caution">
    <text evidence="2">The sequence shown here is derived from an EMBL/GenBank/DDBJ whole genome shotgun (WGS) entry which is preliminary data.</text>
</comment>
<dbReference type="Gene3D" id="3.40.50.1000">
    <property type="entry name" value="HAD superfamily/HAD-like"/>
    <property type="match status" value="2"/>
</dbReference>
<dbReference type="PIRSF" id="PIRSF000915">
    <property type="entry name" value="PGP-type_phosphatase"/>
    <property type="match status" value="1"/>
</dbReference>
<dbReference type="GO" id="GO:0005737">
    <property type="term" value="C:cytoplasm"/>
    <property type="evidence" value="ECO:0007669"/>
    <property type="project" value="TreeGrafter"/>
</dbReference>
<dbReference type="NCBIfam" id="TIGR01549">
    <property type="entry name" value="HAD-SF-IA-v1"/>
    <property type="match status" value="1"/>
</dbReference>
<dbReference type="SUPFAM" id="SSF56784">
    <property type="entry name" value="HAD-like"/>
    <property type="match status" value="1"/>
</dbReference>
<evidence type="ECO:0000256" key="1">
    <source>
        <dbReference type="ARBA" id="ARBA00007958"/>
    </source>
</evidence>
<dbReference type="Pfam" id="PF13344">
    <property type="entry name" value="Hydrolase_6"/>
    <property type="match status" value="1"/>
</dbReference>
<gene>
    <name evidence="2" type="ORF">FYC77_10955</name>
</gene>
<proteinExistence type="inferred from homology"/>
<dbReference type="PANTHER" id="PTHR19288:SF46">
    <property type="entry name" value="HALOACID DEHALOGENASE-LIKE HYDROLASE DOMAIN-CONTAINING PROTEIN 2"/>
    <property type="match status" value="1"/>
</dbReference>
<dbReference type="NCBIfam" id="TIGR01460">
    <property type="entry name" value="HAD-SF-IIA"/>
    <property type="match status" value="1"/>
</dbReference>
<reference evidence="2 3" key="1">
    <citation type="submission" date="2019-08" db="EMBL/GenBank/DDBJ databases">
        <title>Archaea genome.</title>
        <authorList>
            <person name="Kajale S."/>
            <person name="Shouche Y."/>
            <person name="Deshpande N."/>
            <person name="Sharma A."/>
        </authorList>
    </citation>
    <scope>NUCLEOTIDE SEQUENCE [LARGE SCALE GENOMIC DNA]</scope>
    <source>
        <strain evidence="2 3">ESP3B_9</strain>
    </source>
</reference>
<dbReference type="EMBL" id="VTAW01000012">
    <property type="protein sequence ID" value="TYT61984.1"/>
    <property type="molecule type" value="Genomic_DNA"/>
</dbReference>
<keyword evidence="2" id="KW-0378">Hydrolase</keyword>
<dbReference type="InterPro" id="IPR006357">
    <property type="entry name" value="HAD-SF_hydro_IIA"/>
</dbReference>
<keyword evidence="3" id="KW-1185">Reference proteome</keyword>
<comment type="similarity">
    <text evidence="1">Belongs to the HAD-like hydrolase superfamily.</text>
</comment>
<organism evidence="2 3">
    <name type="scientific">Natrialba swarupiae</name>
    <dbReference type="NCBI Taxonomy" id="2448032"/>
    <lineage>
        <taxon>Archaea</taxon>
        <taxon>Methanobacteriati</taxon>
        <taxon>Methanobacteriota</taxon>
        <taxon>Stenosarchaea group</taxon>
        <taxon>Halobacteria</taxon>
        <taxon>Halobacteriales</taxon>
        <taxon>Natrialbaceae</taxon>
        <taxon>Natrialba</taxon>
    </lineage>
</organism>
<dbReference type="InterPro" id="IPR006439">
    <property type="entry name" value="HAD-SF_hydro_IA"/>
</dbReference>
<sequence length="261" mass="28120">MTRTDREAAIVDLDGTVYRGDRLVPGADDAIEALRERGLEVLFLTNKAFEDRSHHCEKLRRLGVSATHEDVVNSGWVTARYVADEFPDQTVFVIGEEPLLAELERAGVDVTVDSPGDVLVVSMDREFDYEKLELAQRTLEAGGPFLATNPDRTCPMEDGSIPDAAGMIGAVEGVTARSVDTVLGKPSPVMIETALEALSVDPERCLIVGDRLETDIEMGNRAGMESVLVLSGATDRPAIAESATAPDHVVDSLADLESVLE</sequence>
<evidence type="ECO:0000313" key="2">
    <source>
        <dbReference type="EMBL" id="TYT61984.1"/>
    </source>
</evidence>
<dbReference type="GO" id="GO:0016791">
    <property type="term" value="F:phosphatase activity"/>
    <property type="evidence" value="ECO:0007669"/>
    <property type="project" value="TreeGrafter"/>
</dbReference>
<dbReference type="AlphaFoldDB" id="A0A5D5ALJ0"/>
<accession>A0A5D5ALJ0</accession>
<evidence type="ECO:0000313" key="3">
    <source>
        <dbReference type="Proteomes" id="UP000324104"/>
    </source>
</evidence>
<dbReference type="RefSeq" id="WP_149081545.1">
    <property type="nucleotide sequence ID" value="NZ_VTAW01000012.1"/>
</dbReference>
<dbReference type="InterPro" id="IPR023214">
    <property type="entry name" value="HAD_sf"/>
</dbReference>
<dbReference type="PANTHER" id="PTHR19288">
    <property type="entry name" value="4-NITROPHENYLPHOSPHATASE-RELATED"/>
    <property type="match status" value="1"/>
</dbReference>
<protein>
    <submittedName>
        <fullName evidence="2">HAD-IIA family hydrolase</fullName>
    </submittedName>
</protein>
<dbReference type="InterPro" id="IPR036412">
    <property type="entry name" value="HAD-like_sf"/>
</dbReference>
<dbReference type="Pfam" id="PF13242">
    <property type="entry name" value="Hydrolase_like"/>
    <property type="match status" value="1"/>
</dbReference>
<dbReference type="Proteomes" id="UP000324104">
    <property type="component" value="Unassembled WGS sequence"/>
</dbReference>